<accession>A0A8X6MHI9</accession>
<evidence type="ECO:0000313" key="1">
    <source>
        <dbReference type="EMBL" id="GFS56774.1"/>
    </source>
</evidence>
<dbReference type="AlphaFoldDB" id="A0A8X6MHI9"/>
<organism evidence="1 2">
    <name type="scientific">Trichonephila inaurata madagascariensis</name>
    <dbReference type="NCBI Taxonomy" id="2747483"/>
    <lineage>
        <taxon>Eukaryota</taxon>
        <taxon>Metazoa</taxon>
        <taxon>Ecdysozoa</taxon>
        <taxon>Arthropoda</taxon>
        <taxon>Chelicerata</taxon>
        <taxon>Arachnida</taxon>
        <taxon>Araneae</taxon>
        <taxon>Araneomorphae</taxon>
        <taxon>Entelegynae</taxon>
        <taxon>Araneoidea</taxon>
        <taxon>Nephilidae</taxon>
        <taxon>Trichonephila</taxon>
        <taxon>Trichonephila inaurata</taxon>
    </lineage>
</organism>
<name>A0A8X6MHI9_9ARAC</name>
<sequence length="30" mass="3684">MWNNQRCCSIWLLGREKRINEEDTNLCDNE</sequence>
<feature type="non-terminal residue" evidence="1">
    <location>
        <position position="30"/>
    </location>
</feature>
<gene>
    <name evidence="1" type="ORF">TNIN_315271</name>
</gene>
<dbReference type="EMBL" id="BMAV01027153">
    <property type="protein sequence ID" value="GFS56774.1"/>
    <property type="molecule type" value="Genomic_DNA"/>
</dbReference>
<keyword evidence="2" id="KW-1185">Reference proteome</keyword>
<protein>
    <submittedName>
        <fullName evidence="1">Uncharacterized protein</fullName>
    </submittedName>
</protein>
<proteinExistence type="predicted"/>
<reference evidence="1" key="1">
    <citation type="submission" date="2020-08" db="EMBL/GenBank/DDBJ databases">
        <title>Multicomponent nature underlies the extraordinary mechanical properties of spider dragline silk.</title>
        <authorList>
            <person name="Kono N."/>
            <person name="Nakamura H."/>
            <person name="Mori M."/>
            <person name="Yoshida Y."/>
            <person name="Ohtoshi R."/>
            <person name="Malay A.D."/>
            <person name="Moran D.A.P."/>
            <person name="Tomita M."/>
            <person name="Numata K."/>
            <person name="Arakawa K."/>
        </authorList>
    </citation>
    <scope>NUCLEOTIDE SEQUENCE</scope>
</reference>
<dbReference type="Proteomes" id="UP000886998">
    <property type="component" value="Unassembled WGS sequence"/>
</dbReference>
<comment type="caution">
    <text evidence="1">The sequence shown here is derived from an EMBL/GenBank/DDBJ whole genome shotgun (WGS) entry which is preliminary data.</text>
</comment>
<evidence type="ECO:0000313" key="2">
    <source>
        <dbReference type="Proteomes" id="UP000886998"/>
    </source>
</evidence>